<sequence length="327" mass="37406">MTDKASLGIAIPVWNLPDDLAHLLEQVSQMGIFSEILVSDDGSDMPCDPARLGFTEERLGARLVYLRSPKQRGAGHARNLALASATTHNLLFFDADDHLAPEFPAIWQQHLDADCPDFTIFRHSDTRVLESEGREGTFSPDEARWKLALGARPSTILTLAEAAELCSISAYPWNKIYRTDFLRRAGINCSETPVHNDVRLHWLSFLKAQRIQADTRIGAVHLIQDREHHLTIRRGAERLCLGPILEDLVGEFQSALDRRIFMRQFIQFAHDLCFWNLAHIDPPVVPDFKRLMINFYMRLRFEDFRIFAECRPDQAEEIVDFLLREGG</sequence>
<dbReference type="SUPFAM" id="SSF53448">
    <property type="entry name" value="Nucleotide-diphospho-sugar transferases"/>
    <property type="match status" value="1"/>
</dbReference>
<dbReference type="Proteomes" id="UP000598196">
    <property type="component" value="Unassembled WGS sequence"/>
</dbReference>
<keyword evidence="3" id="KW-1185">Reference proteome</keyword>
<dbReference type="Gene3D" id="3.90.550.10">
    <property type="entry name" value="Spore Coat Polysaccharide Biosynthesis Protein SpsA, Chain A"/>
    <property type="match status" value="1"/>
</dbReference>
<evidence type="ECO:0000313" key="2">
    <source>
        <dbReference type="EMBL" id="GGO30444.1"/>
    </source>
</evidence>
<dbReference type="AlphaFoldDB" id="A0A918DCH2"/>
<feature type="domain" description="Glycosyltransferase 2-like" evidence="1">
    <location>
        <begin position="9"/>
        <end position="121"/>
    </location>
</feature>
<name>A0A918DCH2_9RHOB</name>
<gene>
    <name evidence="2" type="ORF">GCM10010991_15310</name>
</gene>
<dbReference type="OrthoDB" id="5291101at2"/>
<evidence type="ECO:0000259" key="1">
    <source>
        <dbReference type="Pfam" id="PF00535"/>
    </source>
</evidence>
<dbReference type="InterPro" id="IPR029044">
    <property type="entry name" value="Nucleotide-diphossugar_trans"/>
</dbReference>
<proteinExistence type="predicted"/>
<comment type="caution">
    <text evidence="2">The sequence shown here is derived from an EMBL/GenBank/DDBJ whole genome shotgun (WGS) entry which is preliminary data.</text>
</comment>
<dbReference type="CDD" id="cd00761">
    <property type="entry name" value="Glyco_tranf_GTA_type"/>
    <property type="match status" value="1"/>
</dbReference>
<dbReference type="EMBL" id="BMLP01000001">
    <property type="protein sequence ID" value="GGO30444.1"/>
    <property type="molecule type" value="Genomic_DNA"/>
</dbReference>
<evidence type="ECO:0000313" key="3">
    <source>
        <dbReference type="Proteomes" id="UP000598196"/>
    </source>
</evidence>
<reference evidence="2 3" key="1">
    <citation type="journal article" date="2014" name="Int. J. Syst. Evol. Microbiol.">
        <title>Complete genome sequence of Corynebacterium casei LMG S-19264T (=DSM 44701T), isolated from a smear-ripened cheese.</title>
        <authorList>
            <consortium name="US DOE Joint Genome Institute (JGI-PGF)"/>
            <person name="Walter F."/>
            <person name="Albersmeier A."/>
            <person name="Kalinowski J."/>
            <person name="Ruckert C."/>
        </authorList>
    </citation>
    <scope>NUCLEOTIDE SEQUENCE [LARGE SCALE GENOMIC DNA]</scope>
    <source>
        <strain evidence="2 3">CGMCC 1.7029</strain>
    </source>
</reference>
<dbReference type="Pfam" id="PF00535">
    <property type="entry name" value="Glycos_transf_2"/>
    <property type="match status" value="1"/>
</dbReference>
<organism evidence="2 3">
    <name type="scientific">Gemmobacter aquaticus</name>
    <dbReference type="NCBI Taxonomy" id="490185"/>
    <lineage>
        <taxon>Bacteria</taxon>
        <taxon>Pseudomonadati</taxon>
        <taxon>Pseudomonadota</taxon>
        <taxon>Alphaproteobacteria</taxon>
        <taxon>Rhodobacterales</taxon>
        <taxon>Paracoccaceae</taxon>
        <taxon>Gemmobacter</taxon>
    </lineage>
</organism>
<dbReference type="RefSeq" id="WP_146284778.1">
    <property type="nucleotide sequence ID" value="NZ_BMLP01000001.1"/>
</dbReference>
<dbReference type="InterPro" id="IPR001173">
    <property type="entry name" value="Glyco_trans_2-like"/>
</dbReference>
<protein>
    <recommendedName>
        <fullName evidence="1">Glycosyltransferase 2-like domain-containing protein</fullName>
    </recommendedName>
</protein>
<accession>A0A918DCH2</accession>